<dbReference type="SUPFAM" id="SSF52058">
    <property type="entry name" value="L domain-like"/>
    <property type="match status" value="1"/>
</dbReference>
<evidence type="ECO:0000313" key="5">
    <source>
        <dbReference type="EMBL" id="CAH1402049.1"/>
    </source>
</evidence>
<dbReference type="EMBL" id="OV725081">
    <property type="protein sequence ID" value="CAH1402049.1"/>
    <property type="molecule type" value="Genomic_DNA"/>
</dbReference>
<accession>A0A9P0HHU0</accession>
<dbReference type="Proteomes" id="UP001152798">
    <property type="component" value="Chromosome 5"/>
</dbReference>
<proteinExistence type="predicted"/>
<dbReference type="InterPro" id="IPR001611">
    <property type="entry name" value="Leu-rich_rpt"/>
</dbReference>
<keyword evidence="2" id="KW-0433">Leucine-rich repeat</keyword>
<keyword evidence="3" id="KW-0677">Repeat</keyword>
<dbReference type="InterPro" id="IPR032675">
    <property type="entry name" value="LRR_dom_sf"/>
</dbReference>
<dbReference type="InterPro" id="IPR027417">
    <property type="entry name" value="P-loop_NTPase"/>
</dbReference>
<evidence type="ECO:0000256" key="4">
    <source>
        <dbReference type="ARBA" id="ARBA00024433"/>
    </source>
</evidence>
<organism evidence="5 6">
    <name type="scientific">Nezara viridula</name>
    <name type="common">Southern green stink bug</name>
    <name type="synonym">Cimex viridulus</name>
    <dbReference type="NCBI Taxonomy" id="85310"/>
    <lineage>
        <taxon>Eukaryota</taxon>
        <taxon>Metazoa</taxon>
        <taxon>Ecdysozoa</taxon>
        <taxon>Arthropoda</taxon>
        <taxon>Hexapoda</taxon>
        <taxon>Insecta</taxon>
        <taxon>Pterygota</taxon>
        <taxon>Neoptera</taxon>
        <taxon>Paraneoptera</taxon>
        <taxon>Hemiptera</taxon>
        <taxon>Heteroptera</taxon>
        <taxon>Panheteroptera</taxon>
        <taxon>Pentatomomorpha</taxon>
        <taxon>Pentatomoidea</taxon>
        <taxon>Pentatomidae</taxon>
        <taxon>Pentatominae</taxon>
        <taxon>Nezara</taxon>
    </lineage>
</organism>
<dbReference type="PROSITE" id="PS51450">
    <property type="entry name" value="LRR"/>
    <property type="match status" value="4"/>
</dbReference>
<dbReference type="Gene3D" id="3.40.50.300">
    <property type="entry name" value="P-loop containing nucleotide triphosphate hydrolases"/>
    <property type="match status" value="1"/>
</dbReference>
<dbReference type="PANTHER" id="PTHR45973">
    <property type="entry name" value="PROTEIN PHOSPHATASE 1 REGULATORY SUBUNIT SDS22-RELATED"/>
    <property type="match status" value="1"/>
</dbReference>
<dbReference type="AlphaFoldDB" id="A0A9P0HHU0"/>
<keyword evidence="6" id="KW-1185">Reference proteome</keyword>
<evidence type="ECO:0000313" key="6">
    <source>
        <dbReference type="Proteomes" id="UP001152798"/>
    </source>
</evidence>
<dbReference type="SUPFAM" id="SSF52540">
    <property type="entry name" value="P-loop containing nucleoside triphosphate hydrolases"/>
    <property type="match status" value="1"/>
</dbReference>
<evidence type="ECO:0000256" key="2">
    <source>
        <dbReference type="ARBA" id="ARBA00022614"/>
    </source>
</evidence>
<dbReference type="InterPro" id="IPR050576">
    <property type="entry name" value="Cilia_flagella_integrity"/>
</dbReference>
<dbReference type="PANTHER" id="PTHR45973:SF35">
    <property type="entry name" value="LEUCINE-RICH REPEAT-CONTAINING PROTEIN 43"/>
    <property type="match status" value="1"/>
</dbReference>
<dbReference type="InterPro" id="IPR025875">
    <property type="entry name" value="Leu-rich_rpt_4"/>
</dbReference>
<comment type="function">
    <text evidence="1">Cilium-specific protein required for cilia structures.</text>
</comment>
<dbReference type="Pfam" id="PF00560">
    <property type="entry name" value="LRR_1"/>
    <property type="match status" value="1"/>
</dbReference>
<sequence length="800" mass="91337">MDLETLPDLSAFAADSQPAVYDCEVDSQGVVDVEYLTLPPEYERELLVLSSDEEDDSTSVEDTVCFAYNYGGADLENTVGWDRLGLLPDPWAEARHPTVEMLTSDDLTSDEIEPNLNILTLSSGLGNIALTPDLKGYGYTKLQLPSKGIKSVELLQYYPYLQYVDLANNNIEDLSPLWNIKHLVVLDLSKNNLTDGSIGKPDQIGFLTYLNLSHNKFNKIPDFSKCWAIKHFDLAHNRIEWIDHLSEFKYLSYLNLSHNRLEFIESLDNKLLMEINVSHNSIGRWENPDPKAIHSLENINISHNQLPTLTIFAEMYNLATLDVSHNNINAMSEFDALKTLPVVTNLKIAGNKISTIIPDPRRLIIYLLPSIKILDGVPITPMERVSAMTMFTSNPMHHRQSVRALYQVCSKIPTVGWEQFKQTGEHPALVVLIGDIGSSRKIIINRVQRMNPHICKEVKMLTTRPPVKNEATNSRMKNVSLKKFNRIESEGGFLVVERRLGHKWGVAVSELEDKNRVLLAFMGMKGSLEILWKGFNPTLIIMVPNQEEVLTKRCMKWFLSSDVYRTMFKVRRVTKRKKREGSIQGEDDYEDDEYGSSLRRKSSVPIRKSVKLIKCKSMFTSSSKKNWKITKYTENLGLNKKLLEECYGKYISGNPRNMRGISHDKRSSDRVFFKDFDNIRDKGSSSQALGSGRGSEFSLSDENELRRFVQYIFQNQMSYRMMHLRNPGLFQLFISTDDYEKASLALLGVVKSLYKKLQDSKKIKTVDLQSDPNYKSMVEEPLMELVNEATTHNIQLDIAV</sequence>
<protein>
    <recommendedName>
        <fullName evidence="4">Dynein axonemal assembly factor 1 homolog</fullName>
    </recommendedName>
</protein>
<dbReference type="Gene3D" id="3.80.10.10">
    <property type="entry name" value="Ribonuclease Inhibitor"/>
    <property type="match status" value="2"/>
</dbReference>
<dbReference type="OrthoDB" id="6334211at2759"/>
<dbReference type="Pfam" id="PF12799">
    <property type="entry name" value="LRR_4"/>
    <property type="match status" value="1"/>
</dbReference>
<name>A0A9P0HHU0_NEZVI</name>
<evidence type="ECO:0000256" key="3">
    <source>
        <dbReference type="ARBA" id="ARBA00022737"/>
    </source>
</evidence>
<gene>
    <name evidence="5" type="ORF">NEZAVI_LOCUS10961</name>
</gene>
<evidence type="ECO:0000256" key="1">
    <source>
        <dbReference type="ARBA" id="ARBA00003843"/>
    </source>
</evidence>
<reference evidence="5" key="1">
    <citation type="submission" date="2022-01" db="EMBL/GenBank/DDBJ databases">
        <authorList>
            <person name="King R."/>
        </authorList>
    </citation>
    <scope>NUCLEOTIDE SEQUENCE</scope>
</reference>